<dbReference type="GO" id="GO:0016740">
    <property type="term" value="F:transferase activity"/>
    <property type="evidence" value="ECO:0007669"/>
    <property type="project" value="UniProtKB-KW"/>
</dbReference>
<dbReference type="GO" id="GO:0000124">
    <property type="term" value="C:SAGA complex"/>
    <property type="evidence" value="ECO:0007669"/>
    <property type="project" value="TreeGrafter"/>
</dbReference>
<keyword evidence="5" id="KW-0539">Nucleus</keyword>
<comment type="subcellular location">
    <subcellularLocation>
        <location evidence="1">Nucleus</location>
    </subcellularLocation>
</comment>
<reference evidence="7 8" key="1">
    <citation type="journal article" date="2019" name="Fungal Biol. Biotechnol.">
        <title>Draft genome sequence of fastidious pathogen Ceratobasidium theobromae, which causes vascular-streak dieback in Theobroma cacao.</title>
        <authorList>
            <person name="Ali S.S."/>
            <person name="Asman A."/>
            <person name="Shao J."/>
            <person name="Firmansyah A.P."/>
            <person name="Susilo A.W."/>
            <person name="Rosmana A."/>
            <person name="McMahon P."/>
            <person name="Junaid M."/>
            <person name="Guest D."/>
            <person name="Kheng T.Y."/>
            <person name="Meinhardt L.W."/>
            <person name="Bailey B.A."/>
        </authorList>
    </citation>
    <scope>NUCLEOTIDE SEQUENCE [LARGE SCALE GENOMIC DNA]</scope>
    <source>
        <strain evidence="7 8">CT2</strain>
    </source>
</reference>
<evidence type="ECO:0000256" key="1">
    <source>
        <dbReference type="ARBA" id="ARBA00004123"/>
    </source>
</evidence>
<keyword evidence="7" id="KW-0808">Transferase</keyword>
<evidence type="ECO:0000256" key="5">
    <source>
        <dbReference type="ARBA" id="ARBA00023242"/>
    </source>
</evidence>
<gene>
    <name evidence="7" type="ORF">CTheo_1294</name>
</gene>
<protein>
    <submittedName>
        <fullName evidence="7">Histone acetyltransferase</fullName>
    </submittedName>
</protein>
<evidence type="ECO:0000313" key="7">
    <source>
        <dbReference type="EMBL" id="KAB5595216.1"/>
    </source>
</evidence>
<dbReference type="EMBL" id="SSOP01000011">
    <property type="protein sequence ID" value="KAB5595216.1"/>
    <property type="molecule type" value="Genomic_DNA"/>
</dbReference>
<organism evidence="7 8">
    <name type="scientific">Ceratobasidium theobromae</name>
    <dbReference type="NCBI Taxonomy" id="1582974"/>
    <lineage>
        <taxon>Eukaryota</taxon>
        <taxon>Fungi</taxon>
        <taxon>Dikarya</taxon>
        <taxon>Basidiomycota</taxon>
        <taxon>Agaricomycotina</taxon>
        <taxon>Agaricomycetes</taxon>
        <taxon>Cantharellales</taxon>
        <taxon>Ceratobasidiaceae</taxon>
        <taxon>Ceratobasidium</taxon>
    </lineage>
</organism>
<dbReference type="AlphaFoldDB" id="A0A5N5QVL5"/>
<dbReference type="InterPro" id="IPR019340">
    <property type="entry name" value="Histone_AcTrfase_su3"/>
</dbReference>
<evidence type="ECO:0000256" key="3">
    <source>
        <dbReference type="ARBA" id="ARBA00023015"/>
    </source>
</evidence>
<name>A0A5N5QVL5_9AGAM</name>
<dbReference type="PANTHER" id="PTHR13556:SF2">
    <property type="entry name" value="TRANSCRIPTIONAL ADAPTER 3"/>
    <property type="match status" value="1"/>
</dbReference>
<keyword evidence="8" id="KW-1185">Reference proteome</keyword>
<comment type="caution">
    <text evidence="7">The sequence shown here is derived from an EMBL/GenBank/DDBJ whole genome shotgun (WGS) entry which is preliminary data.</text>
</comment>
<dbReference type="Proteomes" id="UP000383932">
    <property type="component" value="Unassembled WGS sequence"/>
</dbReference>
<dbReference type="GO" id="GO:0003713">
    <property type="term" value="F:transcription coactivator activity"/>
    <property type="evidence" value="ECO:0007669"/>
    <property type="project" value="TreeGrafter"/>
</dbReference>
<dbReference type="Pfam" id="PF10198">
    <property type="entry name" value="Ada3"/>
    <property type="match status" value="1"/>
</dbReference>
<dbReference type="GO" id="GO:0006357">
    <property type="term" value="P:regulation of transcription by RNA polymerase II"/>
    <property type="evidence" value="ECO:0007669"/>
    <property type="project" value="TreeGrafter"/>
</dbReference>
<feature type="region of interest" description="Disordered" evidence="6">
    <location>
        <begin position="177"/>
        <end position="210"/>
    </location>
</feature>
<evidence type="ECO:0000256" key="4">
    <source>
        <dbReference type="ARBA" id="ARBA00023163"/>
    </source>
</evidence>
<evidence type="ECO:0000256" key="2">
    <source>
        <dbReference type="ARBA" id="ARBA00005330"/>
    </source>
</evidence>
<accession>A0A5N5QVL5</accession>
<evidence type="ECO:0000256" key="6">
    <source>
        <dbReference type="SAM" id="MobiDB-lite"/>
    </source>
</evidence>
<keyword evidence="3" id="KW-0805">Transcription regulation</keyword>
<dbReference type="GO" id="GO:0005634">
    <property type="term" value="C:nucleus"/>
    <property type="evidence" value="ECO:0007669"/>
    <property type="project" value="UniProtKB-SubCell"/>
</dbReference>
<keyword evidence="4" id="KW-0804">Transcription</keyword>
<dbReference type="PANTHER" id="PTHR13556">
    <property type="entry name" value="TRANSCRIPTIONAL ADAPTER 3-RELATED"/>
    <property type="match status" value="1"/>
</dbReference>
<sequence>MPLSALPTPSVPTHFLFNSKTDSLPTLDDLVQLESELRALRDEAVTRRDKAEAGLHTMEIIWRRAKDKTRGLARDRETRNKDTDKIRSIKLKRETAGTPTPDVEDFDSKFGNHPSSNGTASKGCHAFTQIGTNVVAPQSGNSQANPRVAEDFTLPSREIVPPRPNLVALSIFPYLHQSPDEPPPPKSEKSSLSRHNSSIPPILASSVPPDTREDVYAARSAMNSDPLSVMDDFSAARQPPNQTTIHAFWSAADPWIKSMGLEDLANLELEGDDIQPFEFVPLGRHYLDRWDDEDTQAFAEELGAPTSSNLSALPSSGVASALNVDSHQPWDPASIGPDDLVRDERSLGTVRARLLAAFLPVPGGVTIGKEDGGGEGDEREKERRIGTGSSGVMGVLDVPDLEERLRAEASSIGLLGDDDTEPIIPADDEIASSLRRLQRILRAQAALNSVRKRYLQERTHEALAHAEYRSTLRTLDRPITIAYTKILRAAAAKPGKKGKNKANVGVVNTTEEKISAGGIPLELPPELVERIRLRKRFVDTVGTMLKEGSEDEDEGDTRRKKPRNRISAVHFPTLTLLPPRSIYEGVDEEVEKELGWPYRLVVAGVVEPPCRNAGTGSTASVNGTSG</sequence>
<dbReference type="OrthoDB" id="1232at2759"/>
<proteinExistence type="inferred from homology"/>
<comment type="similarity">
    <text evidence="2">Belongs to the NGG1 family.</text>
</comment>
<evidence type="ECO:0000313" key="8">
    <source>
        <dbReference type="Proteomes" id="UP000383932"/>
    </source>
</evidence>